<evidence type="ECO:0000313" key="1">
    <source>
        <dbReference type="EMBL" id="KRN18650.1"/>
    </source>
</evidence>
<name>A0A0R2F0Q9_9LACO</name>
<dbReference type="PATRIC" id="fig|1423730.4.peg.614"/>
<reference evidence="1 2" key="1">
    <citation type="journal article" date="2015" name="Genome Announc.">
        <title>Expanding the biotechnology potential of lactobacilli through comparative genomics of 213 strains and associated genera.</title>
        <authorList>
            <person name="Sun Z."/>
            <person name="Harris H.M."/>
            <person name="McCann A."/>
            <person name="Guo C."/>
            <person name="Argimon S."/>
            <person name="Zhang W."/>
            <person name="Yang X."/>
            <person name="Jeffery I.B."/>
            <person name="Cooney J.C."/>
            <person name="Kagawa T.F."/>
            <person name="Liu W."/>
            <person name="Song Y."/>
            <person name="Salvetti E."/>
            <person name="Wrobel A."/>
            <person name="Rasinkangas P."/>
            <person name="Parkhill J."/>
            <person name="Rea M.C."/>
            <person name="O'Sullivan O."/>
            <person name="Ritari J."/>
            <person name="Douillard F.P."/>
            <person name="Paul Ross R."/>
            <person name="Yang R."/>
            <person name="Briner A.E."/>
            <person name="Felis G.E."/>
            <person name="de Vos W.M."/>
            <person name="Barrangou R."/>
            <person name="Klaenhammer T.R."/>
            <person name="Caufield P.W."/>
            <person name="Cui Y."/>
            <person name="Zhang H."/>
            <person name="O'Toole P.W."/>
        </authorList>
    </citation>
    <scope>NUCLEOTIDE SEQUENCE [LARGE SCALE GENOMIC DNA]</scope>
    <source>
        <strain evidence="1 2">DSM 22697</strain>
    </source>
</reference>
<protein>
    <submittedName>
        <fullName evidence="1">Uncharacterized protein</fullName>
    </submittedName>
</protein>
<gene>
    <name evidence="1" type="ORF">FC75_GL000590</name>
</gene>
<organism evidence="1 2">
    <name type="scientific">Lacticaseibacillus camelliae DSM 22697 = JCM 13995</name>
    <dbReference type="NCBI Taxonomy" id="1423730"/>
    <lineage>
        <taxon>Bacteria</taxon>
        <taxon>Bacillati</taxon>
        <taxon>Bacillota</taxon>
        <taxon>Bacilli</taxon>
        <taxon>Lactobacillales</taxon>
        <taxon>Lactobacillaceae</taxon>
        <taxon>Lacticaseibacillus</taxon>
    </lineage>
</organism>
<dbReference type="Proteomes" id="UP000050865">
    <property type="component" value="Unassembled WGS sequence"/>
</dbReference>
<keyword evidence="2" id="KW-1185">Reference proteome</keyword>
<dbReference type="AlphaFoldDB" id="A0A0R2F0Q9"/>
<dbReference type="RefSeq" id="WP_054662840.1">
    <property type="nucleotide sequence ID" value="NZ_AYZJ01000085.1"/>
</dbReference>
<comment type="caution">
    <text evidence="1">The sequence shown here is derived from an EMBL/GenBank/DDBJ whole genome shotgun (WGS) entry which is preliminary data.</text>
</comment>
<accession>A0A0R2F0Q9</accession>
<dbReference type="STRING" id="1423730.FC75_GL000590"/>
<proteinExistence type="predicted"/>
<sequence>MEPTENVTREQKAEGANLLLEQGYITERDEPTMMDEQWCHEYLEQVNDELRLRTLTPRGELKLFHYYMGPGSIIYDPERFSEAEAKAVLQKALGFAK</sequence>
<dbReference type="EMBL" id="AYZJ01000085">
    <property type="protein sequence ID" value="KRN18650.1"/>
    <property type="molecule type" value="Genomic_DNA"/>
</dbReference>
<evidence type="ECO:0000313" key="2">
    <source>
        <dbReference type="Proteomes" id="UP000050865"/>
    </source>
</evidence>
<dbReference type="OrthoDB" id="2314915at2"/>